<dbReference type="Proteomes" id="UP000198873">
    <property type="component" value="Unassembled WGS sequence"/>
</dbReference>
<dbReference type="STRING" id="1176198.SAMN05444716_101386"/>
<dbReference type="Pfam" id="PF05120">
    <property type="entry name" value="GvpG"/>
    <property type="match status" value="1"/>
</dbReference>
<accession>A0A1I6PAQ3</accession>
<dbReference type="EMBL" id="FPAB01000001">
    <property type="protein sequence ID" value="SFS37292.1"/>
    <property type="molecule type" value="Genomic_DNA"/>
</dbReference>
<dbReference type="InterPro" id="IPR007804">
    <property type="entry name" value="GvpG"/>
</dbReference>
<gene>
    <name evidence="1" type="ORF">SAMN05444716_101386</name>
</gene>
<protein>
    <submittedName>
        <fullName evidence="1">Gas vesicle protein G</fullName>
    </submittedName>
</protein>
<reference evidence="2" key="1">
    <citation type="submission" date="2016-10" db="EMBL/GenBank/DDBJ databases">
        <authorList>
            <person name="Varghese N."/>
            <person name="Submissions S."/>
        </authorList>
    </citation>
    <scope>NUCLEOTIDE SEQUENCE [LARGE SCALE GENOMIC DNA]</scope>
    <source>
        <strain evidence="2">CGMCC 4.7047</strain>
    </source>
</reference>
<proteinExistence type="predicted"/>
<name>A0A1I6PAQ3_9ACTN</name>
<evidence type="ECO:0000313" key="1">
    <source>
        <dbReference type="EMBL" id="SFS37292.1"/>
    </source>
</evidence>
<dbReference type="RefSeq" id="WP_019432327.1">
    <property type="nucleotide sequence ID" value="NZ_CP054938.1"/>
</dbReference>
<sequence length="87" mass="9994">MGLFSEILLLPLAPVRFTGWVAGRITDAAEEELYDPAPLMTRLRELHLALEEGELTPEEFEEREERLLLAIQQRQEPQHEPPPYVTG</sequence>
<evidence type="ECO:0000313" key="2">
    <source>
        <dbReference type="Proteomes" id="UP000198873"/>
    </source>
</evidence>
<keyword evidence="2" id="KW-1185">Reference proteome</keyword>
<dbReference type="AlphaFoldDB" id="A0A1I6PAQ3"/>
<organism evidence="1 2">
    <name type="scientific">Streptomyces harbinensis</name>
    <dbReference type="NCBI Taxonomy" id="1176198"/>
    <lineage>
        <taxon>Bacteria</taxon>
        <taxon>Bacillati</taxon>
        <taxon>Actinomycetota</taxon>
        <taxon>Actinomycetes</taxon>
        <taxon>Kitasatosporales</taxon>
        <taxon>Streptomycetaceae</taxon>
        <taxon>Streptomyces</taxon>
    </lineage>
</organism>